<sequence>MAHINVRNSECTMILLLLASLFHVGRTIKISASPRQLHFRLCNDEKPLILASLEYNDEENVVIMARLLGCKEIPVTAYYAAYDEESEQFLAELLADRLLEHVFPHPELHPYFFPVSQLAKNTFLRSFILENFDRYSPGVVYLGKDAKNIYDDEQLRYLLSPVVRFPNLLGDVEAGRMAWKLGLDSGWEVDCSDTLDKLIAKIEQNCDINLLLIGALSIPFETLASHIDRTLENETLSILSNFLSEGTWMNAYQSFLSIIKERTSNGSEARVALWHGRLLLGALAVHPEQSHVLKRFFIEYFTSYDLRLIPPYIASKIVEQFRETKRLNFTEELDPDLIELLSSIEDLFSTKEGFWGGVSQYAKRFSLALEGGRQFDFPTYACDTNAAVRFFAEGKIGRGEKVLFHGFPTRPLLLQHSDGKISKCHDMVLFLETMTDLVFIESGVFTLVTDGLAIASRDGAQNADFWVTVGRLLIYNLIYRSKIGVRLSGNFWRGIYNGMNPLQNAMSGNMPRNPMRVIASELYALEFTYYFPKHIMLPVAP</sequence>
<feature type="signal peptide" evidence="1">
    <location>
        <begin position="1"/>
        <end position="27"/>
    </location>
</feature>
<evidence type="ECO:0000313" key="2">
    <source>
        <dbReference type="EMBL" id="PJF17096.1"/>
    </source>
</evidence>
<gene>
    <name evidence="2" type="ORF">PSACC_03083</name>
</gene>
<keyword evidence="1" id="KW-0732">Signal</keyword>
<comment type="caution">
    <text evidence="2">The sequence shown here is derived from an EMBL/GenBank/DDBJ whole genome shotgun (WGS) entry which is preliminary data.</text>
</comment>
<organism evidence="2 3">
    <name type="scientific">Paramicrosporidium saccamoebae</name>
    <dbReference type="NCBI Taxonomy" id="1246581"/>
    <lineage>
        <taxon>Eukaryota</taxon>
        <taxon>Fungi</taxon>
        <taxon>Fungi incertae sedis</taxon>
        <taxon>Cryptomycota</taxon>
        <taxon>Cryptomycota incertae sedis</taxon>
        <taxon>Paramicrosporidium</taxon>
    </lineage>
</organism>
<dbReference type="EMBL" id="MTSL01000191">
    <property type="protein sequence ID" value="PJF17096.1"/>
    <property type="molecule type" value="Genomic_DNA"/>
</dbReference>
<evidence type="ECO:0000313" key="3">
    <source>
        <dbReference type="Proteomes" id="UP000240830"/>
    </source>
</evidence>
<proteinExistence type="predicted"/>
<name>A0A2H9TH90_9FUNG</name>
<keyword evidence="3" id="KW-1185">Reference proteome</keyword>
<reference evidence="2 3" key="1">
    <citation type="submission" date="2016-10" db="EMBL/GenBank/DDBJ databases">
        <title>The genome of Paramicrosporidium saccamoebae is the missing link in understanding Cryptomycota and Microsporidia evolution.</title>
        <authorList>
            <person name="Quandt C.A."/>
            <person name="Beaudet D."/>
            <person name="Corsaro D."/>
            <person name="Michel R."/>
            <person name="Corradi N."/>
            <person name="James T."/>
        </authorList>
    </citation>
    <scope>NUCLEOTIDE SEQUENCE [LARGE SCALE GENOMIC DNA]</scope>
    <source>
        <strain evidence="2 3">KSL3</strain>
    </source>
</reference>
<dbReference type="Proteomes" id="UP000240830">
    <property type="component" value="Unassembled WGS sequence"/>
</dbReference>
<feature type="chain" id="PRO_5014122071" evidence="1">
    <location>
        <begin position="28"/>
        <end position="541"/>
    </location>
</feature>
<evidence type="ECO:0000256" key="1">
    <source>
        <dbReference type="SAM" id="SignalP"/>
    </source>
</evidence>
<dbReference type="AlphaFoldDB" id="A0A2H9TH90"/>
<accession>A0A2H9TH90</accession>
<protein>
    <submittedName>
        <fullName evidence="2">Uncharacterized protein</fullName>
    </submittedName>
</protein>